<gene>
    <name evidence="1" type="ORF">HNQ37_000511</name>
</gene>
<dbReference type="AlphaFoldDB" id="A0A841C8B5"/>
<dbReference type="Proteomes" id="UP000562464">
    <property type="component" value="Unassembled WGS sequence"/>
</dbReference>
<dbReference type="EMBL" id="JACHHV010000005">
    <property type="protein sequence ID" value="MBB5887639.1"/>
    <property type="molecule type" value="Genomic_DNA"/>
</dbReference>
<comment type="caution">
    <text evidence="1">The sequence shown here is derived from an EMBL/GenBank/DDBJ whole genome shotgun (WGS) entry which is preliminary data.</text>
</comment>
<organism evidence="1 2">
    <name type="scientific">Lactovum miscens</name>
    <dbReference type="NCBI Taxonomy" id="190387"/>
    <lineage>
        <taxon>Bacteria</taxon>
        <taxon>Bacillati</taxon>
        <taxon>Bacillota</taxon>
        <taxon>Bacilli</taxon>
        <taxon>Lactobacillales</taxon>
        <taxon>Streptococcaceae</taxon>
        <taxon>Lactovum</taxon>
    </lineage>
</organism>
<evidence type="ECO:0000313" key="2">
    <source>
        <dbReference type="Proteomes" id="UP000562464"/>
    </source>
</evidence>
<proteinExistence type="predicted"/>
<evidence type="ECO:0000313" key="1">
    <source>
        <dbReference type="EMBL" id="MBB5887639.1"/>
    </source>
</evidence>
<name>A0A841C8B5_9LACT</name>
<accession>A0A841C8B5</accession>
<reference evidence="1 2" key="1">
    <citation type="submission" date="2020-08" db="EMBL/GenBank/DDBJ databases">
        <title>Genomic Encyclopedia of Type Strains, Phase IV (KMG-IV): sequencing the most valuable type-strain genomes for metagenomic binning, comparative biology and taxonomic classification.</title>
        <authorList>
            <person name="Goeker M."/>
        </authorList>
    </citation>
    <scope>NUCLEOTIDE SEQUENCE [LARGE SCALE GENOMIC DNA]</scope>
    <source>
        <strain evidence="1 2">DSM 14925</strain>
    </source>
</reference>
<protein>
    <submittedName>
        <fullName evidence="1">Uncharacterized protein</fullName>
    </submittedName>
</protein>
<sequence>MCTQVKNKEIILGKQFALQAKEMLKCLKKLRS</sequence>
<keyword evidence="2" id="KW-1185">Reference proteome</keyword>